<name>A0A1F6M688_9BACT</name>
<dbReference type="EMBL" id="MFPX01000007">
    <property type="protein sequence ID" value="OGH67053.1"/>
    <property type="molecule type" value="Genomic_DNA"/>
</dbReference>
<accession>A0A1F6M688</accession>
<dbReference type="Proteomes" id="UP000178742">
    <property type="component" value="Unassembled WGS sequence"/>
</dbReference>
<evidence type="ECO:0000313" key="2">
    <source>
        <dbReference type="Proteomes" id="UP000178742"/>
    </source>
</evidence>
<dbReference type="SUPFAM" id="SSF52540">
    <property type="entry name" value="P-loop containing nucleoside triphosphate hydrolases"/>
    <property type="match status" value="1"/>
</dbReference>
<reference evidence="1 2" key="1">
    <citation type="journal article" date="2016" name="Nat. Commun.">
        <title>Thousands of microbial genomes shed light on interconnected biogeochemical processes in an aquifer system.</title>
        <authorList>
            <person name="Anantharaman K."/>
            <person name="Brown C.T."/>
            <person name="Hug L.A."/>
            <person name="Sharon I."/>
            <person name="Castelle C.J."/>
            <person name="Probst A.J."/>
            <person name="Thomas B.C."/>
            <person name="Singh A."/>
            <person name="Wilkins M.J."/>
            <person name="Karaoz U."/>
            <person name="Brodie E.L."/>
            <person name="Williams K.H."/>
            <person name="Hubbard S.S."/>
            <person name="Banfield J.F."/>
        </authorList>
    </citation>
    <scope>NUCLEOTIDE SEQUENCE [LARGE SCALE GENOMIC DNA]</scope>
</reference>
<evidence type="ECO:0008006" key="3">
    <source>
        <dbReference type="Google" id="ProtNLM"/>
    </source>
</evidence>
<dbReference type="Gene3D" id="3.40.50.300">
    <property type="entry name" value="P-loop containing nucleotide triphosphate hydrolases"/>
    <property type="match status" value="1"/>
</dbReference>
<proteinExistence type="predicted"/>
<protein>
    <recommendedName>
        <fullName evidence="3">Thymidylate kinase-like domain-containing protein</fullName>
    </recommendedName>
</protein>
<gene>
    <name evidence="1" type="ORF">A3B90_00490</name>
</gene>
<comment type="caution">
    <text evidence="1">The sequence shown here is derived from an EMBL/GenBank/DDBJ whole genome shotgun (WGS) entry which is preliminary data.</text>
</comment>
<dbReference type="AlphaFoldDB" id="A0A1F6M688"/>
<organism evidence="1 2">
    <name type="scientific">Candidatus Magasanikbacteria bacterium RIFCSPHIGHO2_02_FULL_41_13</name>
    <dbReference type="NCBI Taxonomy" id="1798676"/>
    <lineage>
        <taxon>Bacteria</taxon>
        <taxon>Candidatus Magasanikiibacteriota</taxon>
    </lineage>
</organism>
<dbReference type="STRING" id="1798676.A3B90_00490"/>
<evidence type="ECO:0000313" key="1">
    <source>
        <dbReference type="EMBL" id="OGH67053.1"/>
    </source>
</evidence>
<dbReference type="InterPro" id="IPR027417">
    <property type="entry name" value="P-loop_NTPase"/>
</dbReference>
<sequence length="236" mass="26440">MSIESKITIGNAIEGECYVGKTTTLETIKNTEGLREKGIIIVPEYSVIGELPKFPRDTIQDVKNAIQRMIDLEKRRTDKLASDLARTNEATVIFDRGPVTCIAFEKAAEKAGFKSATLWLAEAFQREIEDKNILIPNGMIHLTASKDTIKIREADRIKKGGIKVFDFLRDKDVIESLNDTFSLFGEGLPKQLFLTLETDHKNPDEVCAEVLQFIRGQTSEVSDTIPDFLSFAKSLL</sequence>